<dbReference type="InterPro" id="IPR002401">
    <property type="entry name" value="Cyt_P450_E_grp-I"/>
</dbReference>
<reference evidence="2" key="1">
    <citation type="submission" date="2011-08" db="EMBL/GenBank/DDBJ databases">
        <authorList>
            <person name="Rombauts S."/>
        </authorList>
    </citation>
    <scope>NUCLEOTIDE SEQUENCE</scope>
    <source>
        <strain evidence="2">London</strain>
    </source>
</reference>
<evidence type="ECO:0000313" key="1">
    <source>
        <dbReference type="EnsemblMetazoa" id="tetur03g09951.1"/>
    </source>
</evidence>
<dbReference type="GO" id="GO:0016705">
    <property type="term" value="F:oxidoreductase activity, acting on paired donors, with incorporation or reduction of molecular oxygen"/>
    <property type="evidence" value="ECO:0007669"/>
    <property type="project" value="InterPro"/>
</dbReference>
<reference evidence="1" key="2">
    <citation type="submission" date="2015-06" db="UniProtKB">
        <authorList>
            <consortium name="EnsemblMetazoa"/>
        </authorList>
    </citation>
    <scope>IDENTIFICATION</scope>
</reference>
<accession>T1K124</accession>
<dbReference type="EnsemblMetazoa" id="tetur03g09951.1">
    <property type="protein sequence ID" value="tetur03g09951.1"/>
    <property type="gene ID" value="tetur03g09951"/>
</dbReference>
<name>T1K124_TETUR</name>
<dbReference type="GO" id="GO:0020037">
    <property type="term" value="F:heme binding"/>
    <property type="evidence" value="ECO:0007669"/>
    <property type="project" value="InterPro"/>
</dbReference>
<sequence>MFFSLTTIKKSKKIVPIGHLPLLEESLDICLSVANVVSIILFGHRYDYEDPFSIEMANSLKKVTPEIKKTVGFHRQSDYSDRTSILFTMAFIHFHSSLRMAIITSFNLHRLAAKEKKIIHGRVISYSKMQKLFPTFVAKFDAIQRKKRICPGATLALSELFLCCWLDDGRLAMLHVCCIAVRAIAGGGTMG</sequence>
<dbReference type="HOGENOM" id="CLU_1423210_0_0_1"/>
<organism evidence="1 2">
    <name type="scientific">Tetranychus urticae</name>
    <name type="common">Two-spotted spider mite</name>
    <dbReference type="NCBI Taxonomy" id="32264"/>
    <lineage>
        <taxon>Eukaryota</taxon>
        <taxon>Metazoa</taxon>
        <taxon>Ecdysozoa</taxon>
        <taxon>Arthropoda</taxon>
        <taxon>Chelicerata</taxon>
        <taxon>Arachnida</taxon>
        <taxon>Acari</taxon>
        <taxon>Acariformes</taxon>
        <taxon>Trombidiformes</taxon>
        <taxon>Prostigmata</taxon>
        <taxon>Eleutherengona</taxon>
        <taxon>Raphignathae</taxon>
        <taxon>Tetranychoidea</taxon>
        <taxon>Tetranychidae</taxon>
        <taxon>Tetranychus</taxon>
    </lineage>
</organism>
<dbReference type="GO" id="GO:0005506">
    <property type="term" value="F:iron ion binding"/>
    <property type="evidence" value="ECO:0007669"/>
    <property type="project" value="InterPro"/>
</dbReference>
<dbReference type="EMBL" id="CAEY01001126">
    <property type="status" value="NOT_ANNOTATED_CDS"/>
    <property type="molecule type" value="Genomic_DNA"/>
</dbReference>
<keyword evidence="2" id="KW-1185">Reference proteome</keyword>
<dbReference type="PRINTS" id="PR00463">
    <property type="entry name" value="EP450I"/>
</dbReference>
<dbReference type="AlphaFoldDB" id="T1K124"/>
<dbReference type="GO" id="GO:0004497">
    <property type="term" value="F:monooxygenase activity"/>
    <property type="evidence" value="ECO:0007669"/>
    <property type="project" value="InterPro"/>
</dbReference>
<proteinExistence type="predicted"/>
<protein>
    <submittedName>
        <fullName evidence="1">Uncharacterized protein</fullName>
    </submittedName>
</protein>
<evidence type="ECO:0000313" key="2">
    <source>
        <dbReference type="Proteomes" id="UP000015104"/>
    </source>
</evidence>
<dbReference type="Proteomes" id="UP000015104">
    <property type="component" value="Unassembled WGS sequence"/>
</dbReference>